<name>A0A1G5CV08_9FIRM</name>
<evidence type="ECO:0000256" key="3">
    <source>
        <dbReference type="ARBA" id="ARBA00022457"/>
    </source>
</evidence>
<dbReference type="InterPro" id="IPR000086">
    <property type="entry name" value="NUDIX_hydrolase_dom"/>
</dbReference>
<dbReference type="CDD" id="cd03425">
    <property type="entry name" value="NUDIX_MutT_NudA_like"/>
    <property type="match status" value="1"/>
</dbReference>
<dbReference type="GO" id="GO:0044715">
    <property type="term" value="F:8-oxo-dGDP phosphatase activity"/>
    <property type="evidence" value="ECO:0007669"/>
    <property type="project" value="TreeGrafter"/>
</dbReference>
<evidence type="ECO:0000256" key="9">
    <source>
        <dbReference type="ARBA" id="ARBA00023204"/>
    </source>
</evidence>
<dbReference type="PANTHER" id="PTHR47707:SF1">
    <property type="entry name" value="NUDIX HYDROLASE FAMILY PROTEIN"/>
    <property type="match status" value="1"/>
</dbReference>
<comment type="similarity">
    <text evidence="2">Belongs to the Nudix hydrolase family.</text>
</comment>
<keyword evidence="5" id="KW-0479">Metal-binding</keyword>
<evidence type="ECO:0000256" key="6">
    <source>
        <dbReference type="ARBA" id="ARBA00022763"/>
    </source>
</evidence>
<dbReference type="GO" id="GO:0006260">
    <property type="term" value="P:DNA replication"/>
    <property type="evidence" value="ECO:0007669"/>
    <property type="project" value="UniProtKB-KW"/>
</dbReference>
<organism evidence="13 14">
    <name type="scientific">Alkaliphilus peptidifermentans DSM 18978</name>
    <dbReference type="NCBI Taxonomy" id="1120976"/>
    <lineage>
        <taxon>Bacteria</taxon>
        <taxon>Bacillati</taxon>
        <taxon>Bacillota</taxon>
        <taxon>Clostridia</taxon>
        <taxon>Peptostreptococcales</taxon>
        <taxon>Natronincolaceae</taxon>
        <taxon>Alkaliphilus</taxon>
    </lineage>
</organism>
<dbReference type="AlphaFoldDB" id="A0A1G5CV08"/>
<proteinExistence type="inferred from homology"/>
<evidence type="ECO:0000313" key="13">
    <source>
        <dbReference type="EMBL" id="SCY06399.1"/>
    </source>
</evidence>
<feature type="domain" description="Nudix hydrolase" evidence="12">
    <location>
        <begin position="20"/>
        <end position="146"/>
    </location>
</feature>
<dbReference type="PROSITE" id="PS51462">
    <property type="entry name" value="NUDIX"/>
    <property type="match status" value="1"/>
</dbReference>
<keyword evidence="7" id="KW-0378">Hydrolase</keyword>
<evidence type="ECO:0000256" key="11">
    <source>
        <dbReference type="ARBA" id="ARBA00038905"/>
    </source>
</evidence>
<dbReference type="GO" id="GO:0035539">
    <property type="term" value="F:8-oxo-7,8-dihydrodeoxyguanosine triphosphate pyrophosphatase activity"/>
    <property type="evidence" value="ECO:0007669"/>
    <property type="project" value="UniProtKB-EC"/>
</dbReference>
<sequence length="148" mass="16851">MNKTYIAIVIDCTTKERKMLMVEVVAAIITNEVGYIMIARKKAGKSQAGHWEFPGGKIETGETPEESLKRELLEEMNLDLEIDSYFDSNIHQYENMKIKLIAYLAKAKGGNISLKDHDKVMWVKPPELINYKFAPADEPFVSKLIKNS</sequence>
<dbReference type="EC" id="3.6.1.55" evidence="11"/>
<dbReference type="GO" id="GO:0044716">
    <property type="term" value="F:8-oxo-GDP phosphatase activity"/>
    <property type="evidence" value="ECO:0007669"/>
    <property type="project" value="TreeGrafter"/>
</dbReference>
<keyword evidence="14" id="KW-1185">Reference proteome</keyword>
<evidence type="ECO:0000259" key="12">
    <source>
        <dbReference type="PROSITE" id="PS51462"/>
    </source>
</evidence>
<dbReference type="STRING" id="1120976.SAMN03080606_00781"/>
<keyword evidence="4" id="KW-0235">DNA replication</keyword>
<dbReference type="Pfam" id="PF00293">
    <property type="entry name" value="NUDIX"/>
    <property type="match status" value="1"/>
</dbReference>
<reference evidence="13 14" key="1">
    <citation type="submission" date="2016-10" db="EMBL/GenBank/DDBJ databases">
        <authorList>
            <person name="de Groot N.N."/>
        </authorList>
    </citation>
    <scope>NUCLEOTIDE SEQUENCE [LARGE SCALE GENOMIC DNA]</scope>
    <source>
        <strain evidence="13 14">DSM 18978</strain>
    </source>
</reference>
<dbReference type="InterPro" id="IPR047127">
    <property type="entry name" value="MutT-like"/>
</dbReference>
<accession>A0A1G5CV08</accession>
<keyword evidence="3" id="KW-0515">Mutator protein</keyword>
<evidence type="ECO:0000256" key="10">
    <source>
        <dbReference type="ARBA" id="ARBA00035861"/>
    </source>
</evidence>
<dbReference type="GO" id="GO:0006281">
    <property type="term" value="P:DNA repair"/>
    <property type="evidence" value="ECO:0007669"/>
    <property type="project" value="UniProtKB-KW"/>
</dbReference>
<evidence type="ECO:0000256" key="5">
    <source>
        <dbReference type="ARBA" id="ARBA00022723"/>
    </source>
</evidence>
<evidence type="ECO:0000256" key="1">
    <source>
        <dbReference type="ARBA" id="ARBA00001946"/>
    </source>
</evidence>
<evidence type="ECO:0000256" key="4">
    <source>
        <dbReference type="ARBA" id="ARBA00022705"/>
    </source>
</evidence>
<dbReference type="InterPro" id="IPR020476">
    <property type="entry name" value="Nudix_hydrolase"/>
</dbReference>
<keyword evidence="8" id="KW-0460">Magnesium</keyword>
<dbReference type="GO" id="GO:0046872">
    <property type="term" value="F:metal ion binding"/>
    <property type="evidence" value="ECO:0007669"/>
    <property type="project" value="UniProtKB-KW"/>
</dbReference>
<evidence type="ECO:0000256" key="8">
    <source>
        <dbReference type="ARBA" id="ARBA00022842"/>
    </source>
</evidence>
<dbReference type="Proteomes" id="UP000198636">
    <property type="component" value="Unassembled WGS sequence"/>
</dbReference>
<dbReference type="PANTHER" id="PTHR47707">
    <property type="entry name" value="8-OXO-DGTP DIPHOSPHATASE"/>
    <property type="match status" value="1"/>
</dbReference>
<comment type="cofactor">
    <cofactor evidence="1">
        <name>Mg(2+)</name>
        <dbReference type="ChEBI" id="CHEBI:18420"/>
    </cofactor>
</comment>
<dbReference type="PRINTS" id="PR00502">
    <property type="entry name" value="NUDIXFAMILY"/>
</dbReference>
<dbReference type="RefSeq" id="WP_242876894.1">
    <property type="nucleotide sequence ID" value="NZ_FMUS01000003.1"/>
</dbReference>
<dbReference type="EMBL" id="FMUS01000003">
    <property type="protein sequence ID" value="SCY06399.1"/>
    <property type="molecule type" value="Genomic_DNA"/>
</dbReference>
<comment type="catalytic activity">
    <reaction evidence="10">
        <text>8-oxo-dGTP + H2O = 8-oxo-dGMP + diphosphate + H(+)</text>
        <dbReference type="Rhea" id="RHEA:31575"/>
        <dbReference type="ChEBI" id="CHEBI:15377"/>
        <dbReference type="ChEBI" id="CHEBI:15378"/>
        <dbReference type="ChEBI" id="CHEBI:33019"/>
        <dbReference type="ChEBI" id="CHEBI:63224"/>
        <dbReference type="ChEBI" id="CHEBI:77896"/>
        <dbReference type="EC" id="3.6.1.55"/>
    </reaction>
</comment>
<dbReference type="SUPFAM" id="SSF55811">
    <property type="entry name" value="Nudix"/>
    <property type="match status" value="1"/>
</dbReference>
<dbReference type="Gene3D" id="3.90.79.10">
    <property type="entry name" value="Nucleoside Triphosphate Pyrophosphohydrolase"/>
    <property type="match status" value="1"/>
</dbReference>
<evidence type="ECO:0000313" key="14">
    <source>
        <dbReference type="Proteomes" id="UP000198636"/>
    </source>
</evidence>
<keyword evidence="9" id="KW-0234">DNA repair</keyword>
<protein>
    <recommendedName>
        <fullName evidence="11">8-oxo-dGTP diphosphatase</fullName>
        <ecNumber evidence="11">3.6.1.55</ecNumber>
    </recommendedName>
</protein>
<keyword evidence="6" id="KW-0227">DNA damage</keyword>
<evidence type="ECO:0000256" key="2">
    <source>
        <dbReference type="ARBA" id="ARBA00005582"/>
    </source>
</evidence>
<evidence type="ECO:0000256" key="7">
    <source>
        <dbReference type="ARBA" id="ARBA00022801"/>
    </source>
</evidence>
<dbReference type="GO" id="GO:0008413">
    <property type="term" value="F:8-oxo-7,8-dihydroguanosine triphosphate pyrophosphatase activity"/>
    <property type="evidence" value="ECO:0007669"/>
    <property type="project" value="TreeGrafter"/>
</dbReference>
<dbReference type="InterPro" id="IPR015797">
    <property type="entry name" value="NUDIX_hydrolase-like_dom_sf"/>
</dbReference>
<gene>
    <name evidence="13" type="ORF">SAMN03080606_00781</name>
</gene>